<dbReference type="GO" id="GO:0016757">
    <property type="term" value="F:glycosyltransferase activity"/>
    <property type="evidence" value="ECO:0007669"/>
    <property type="project" value="UniProtKB-KW"/>
</dbReference>
<dbReference type="PANTHER" id="PTHR43685:SF5">
    <property type="entry name" value="GLYCOSYLTRANSFERASE EPSE-RELATED"/>
    <property type="match status" value="1"/>
</dbReference>
<dbReference type="AlphaFoldDB" id="A0A1I7M5D5"/>
<evidence type="ECO:0000256" key="1">
    <source>
        <dbReference type="ARBA" id="ARBA00006739"/>
    </source>
</evidence>
<gene>
    <name evidence="5" type="ORF">SAMN05216552_105811</name>
</gene>
<dbReference type="OrthoDB" id="9802649at2"/>
<dbReference type="InterPro" id="IPR029044">
    <property type="entry name" value="Nucleotide-diphossugar_trans"/>
</dbReference>
<accession>A0A1I7M5D5</accession>
<protein>
    <submittedName>
        <fullName evidence="5">Glycosyltransferase involved in cell wall bisynthesis</fullName>
    </submittedName>
</protein>
<dbReference type="SUPFAM" id="SSF53448">
    <property type="entry name" value="Nucleotide-diphospho-sugar transferases"/>
    <property type="match status" value="1"/>
</dbReference>
<dbReference type="Gene3D" id="3.90.550.10">
    <property type="entry name" value="Spore Coat Polysaccharide Biosynthesis Protein SpsA, Chain A"/>
    <property type="match status" value="1"/>
</dbReference>
<feature type="domain" description="Glycosyltransferase 2-like" evidence="4">
    <location>
        <begin position="6"/>
        <end position="165"/>
    </location>
</feature>
<name>A0A1I7M5D5_9BURK</name>
<dbReference type="PANTHER" id="PTHR43685">
    <property type="entry name" value="GLYCOSYLTRANSFERASE"/>
    <property type="match status" value="1"/>
</dbReference>
<evidence type="ECO:0000259" key="4">
    <source>
        <dbReference type="Pfam" id="PF00535"/>
    </source>
</evidence>
<dbReference type="InterPro" id="IPR001173">
    <property type="entry name" value="Glyco_trans_2-like"/>
</dbReference>
<dbReference type="EMBL" id="FPBO01000058">
    <property type="protein sequence ID" value="SFV17020.1"/>
    <property type="molecule type" value="Genomic_DNA"/>
</dbReference>
<evidence type="ECO:0000256" key="3">
    <source>
        <dbReference type="ARBA" id="ARBA00022679"/>
    </source>
</evidence>
<keyword evidence="3 5" id="KW-0808">Transferase</keyword>
<keyword evidence="6" id="KW-1185">Reference proteome</keyword>
<evidence type="ECO:0000256" key="2">
    <source>
        <dbReference type="ARBA" id="ARBA00022676"/>
    </source>
</evidence>
<organism evidence="5 6">
    <name type="scientific">Pseudoduganella namucuonensis</name>
    <dbReference type="NCBI Taxonomy" id="1035707"/>
    <lineage>
        <taxon>Bacteria</taxon>
        <taxon>Pseudomonadati</taxon>
        <taxon>Pseudomonadota</taxon>
        <taxon>Betaproteobacteria</taxon>
        <taxon>Burkholderiales</taxon>
        <taxon>Oxalobacteraceae</taxon>
        <taxon>Telluria group</taxon>
        <taxon>Pseudoduganella</taxon>
    </lineage>
</organism>
<dbReference type="Pfam" id="PF00535">
    <property type="entry name" value="Glycos_transf_2"/>
    <property type="match status" value="1"/>
</dbReference>
<proteinExistence type="inferred from homology"/>
<evidence type="ECO:0000313" key="5">
    <source>
        <dbReference type="EMBL" id="SFV17020.1"/>
    </source>
</evidence>
<dbReference type="RefSeq" id="WP_093561188.1">
    <property type="nucleotide sequence ID" value="NZ_FPBO01000058.1"/>
</dbReference>
<comment type="similarity">
    <text evidence="1">Belongs to the glycosyltransferase 2 family.</text>
</comment>
<dbReference type="InterPro" id="IPR050834">
    <property type="entry name" value="Glycosyltransf_2"/>
</dbReference>
<sequence>MATFDVLLPVKNCIRFLRESIDSICAQSCSDWRLFVLDHGSTDGSLEQAQAYARHDKRILVLQVPSAASFSNLLNYGLEHCDSKYVIRQDADDVSRPRRMDMLASAFEAFEDTVLIGSQARIIDQHGSAIGSTNLPVGMAALKASVFFKIPVLHPSAAMRLSALRRLRARYGEDFIKALPAQSRLTVPSLAEDYFLFGQLALVGQCRNLDAQLLEYRWHGANVSATKSLEQLHYALAISRNLARTFSAMHGLPAFDPAPFCNHGDMLFNFPSDRDFRSGFLSMKNILTKALPNSLELQRDLSFRKVVSDRRSLAMTANYLHHASQHGGNRSEWRTVKSWLLRNVRNREFLTVTGQLDAI</sequence>
<evidence type="ECO:0000313" key="6">
    <source>
        <dbReference type="Proteomes" id="UP000199391"/>
    </source>
</evidence>
<reference evidence="6" key="1">
    <citation type="submission" date="2016-10" db="EMBL/GenBank/DDBJ databases">
        <authorList>
            <person name="Varghese N."/>
            <person name="Submissions S."/>
        </authorList>
    </citation>
    <scope>NUCLEOTIDE SEQUENCE [LARGE SCALE GENOMIC DNA]</scope>
    <source>
        <strain evidence="6">CGMCC 1.11014</strain>
    </source>
</reference>
<dbReference type="STRING" id="1035707.SAMN05216552_105811"/>
<keyword evidence="2" id="KW-0328">Glycosyltransferase</keyword>
<dbReference type="Proteomes" id="UP000199391">
    <property type="component" value="Unassembled WGS sequence"/>
</dbReference>